<dbReference type="GO" id="GO:0008831">
    <property type="term" value="F:dTDP-4-dehydrorhamnose reductase activity"/>
    <property type="evidence" value="ECO:0007669"/>
    <property type="project" value="UniProtKB-EC"/>
</dbReference>
<sequence>MDKYIITGVSGFIGRNLLNCLPKDQVLGIYHQNPPPTHSSSLRIYVRHDLTKPIKNRLLKQNDGHVVIHCASYAHINKCEVERDLGPESLAWKGNVVATQNVIDYCKKYKKKLVFLSTECVFSGEKKSYTETDKKKPINWYGYTKSVAEDEIIDSGLTDYLIVRGVVAYGQGGIGSNLIQGLVSNLIFKGTTTAVTDQNVSFTYVDDITEGIFALIKHRSKGIYHIAGSQVATPYELALKVCKRMKIPQNRVKPVTMVEFFGKEEAKLRSKNAVLNSKKFSETTGRKTISLDEGLEKIFIR</sequence>
<evidence type="ECO:0000256" key="2">
    <source>
        <dbReference type="RuleBase" id="RU364082"/>
    </source>
</evidence>
<dbReference type="EC" id="1.1.1.133" evidence="2"/>
<evidence type="ECO:0000256" key="1">
    <source>
        <dbReference type="ARBA" id="ARBA00010944"/>
    </source>
</evidence>
<dbReference type="GO" id="GO:0019305">
    <property type="term" value="P:dTDP-rhamnose biosynthetic process"/>
    <property type="evidence" value="ECO:0007669"/>
    <property type="project" value="UniProtKB-UniPathway"/>
</dbReference>
<keyword evidence="2" id="KW-0521">NADP</keyword>
<feature type="domain" description="RmlD-like substrate binding" evidence="3">
    <location>
        <begin position="5"/>
        <end position="298"/>
    </location>
</feature>
<gene>
    <name evidence="4" type="ORF">UT39_C0013G0017</name>
</gene>
<name>A0A0G0N409_9BACT</name>
<dbReference type="Proteomes" id="UP000034246">
    <property type="component" value="Unassembled WGS sequence"/>
</dbReference>
<dbReference type="PANTHER" id="PTHR10491:SF4">
    <property type="entry name" value="METHIONINE ADENOSYLTRANSFERASE 2 SUBUNIT BETA"/>
    <property type="match status" value="1"/>
</dbReference>
<protein>
    <recommendedName>
        <fullName evidence="2">dTDP-4-dehydrorhamnose reductase</fullName>
        <ecNumber evidence="2">1.1.1.133</ecNumber>
    </recommendedName>
</protein>
<dbReference type="PANTHER" id="PTHR10491">
    <property type="entry name" value="DTDP-4-DEHYDRORHAMNOSE REDUCTASE"/>
    <property type="match status" value="1"/>
</dbReference>
<comment type="pathway">
    <text evidence="2">Carbohydrate biosynthesis; dTDP-L-rhamnose biosynthesis.</text>
</comment>
<comment type="caution">
    <text evidence="4">The sequence shown here is derived from an EMBL/GenBank/DDBJ whole genome shotgun (WGS) entry which is preliminary data.</text>
</comment>
<dbReference type="Pfam" id="PF04321">
    <property type="entry name" value="RmlD_sub_bind"/>
    <property type="match status" value="1"/>
</dbReference>
<reference evidence="4 5" key="1">
    <citation type="journal article" date="2015" name="Nature">
        <title>rRNA introns, odd ribosomes, and small enigmatic genomes across a large radiation of phyla.</title>
        <authorList>
            <person name="Brown C.T."/>
            <person name="Hug L.A."/>
            <person name="Thomas B.C."/>
            <person name="Sharon I."/>
            <person name="Castelle C.J."/>
            <person name="Singh A."/>
            <person name="Wilkins M.J."/>
            <person name="Williams K.H."/>
            <person name="Banfield J.F."/>
        </authorList>
    </citation>
    <scope>NUCLEOTIDE SEQUENCE [LARGE SCALE GENOMIC DNA]</scope>
</reference>
<accession>A0A0G0N409</accession>
<dbReference type="STRING" id="1618550.UT39_C0013G0017"/>
<proteinExistence type="inferred from homology"/>
<dbReference type="AlphaFoldDB" id="A0A0G0N409"/>
<dbReference type="EMBL" id="LBWP01000013">
    <property type="protein sequence ID" value="KKR10954.1"/>
    <property type="molecule type" value="Genomic_DNA"/>
</dbReference>
<evidence type="ECO:0000313" key="5">
    <source>
        <dbReference type="Proteomes" id="UP000034246"/>
    </source>
</evidence>
<dbReference type="InterPro" id="IPR029903">
    <property type="entry name" value="RmlD-like-bd"/>
</dbReference>
<organism evidence="4 5">
    <name type="scientific">Candidatus Woesebacteria bacterium GW2011_GWA1_39_21</name>
    <dbReference type="NCBI Taxonomy" id="1618550"/>
    <lineage>
        <taxon>Bacteria</taxon>
        <taxon>Candidatus Woeseibacteriota</taxon>
    </lineage>
</organism>
<evidence type="ECO:0000313" key="4">
    <source>
        <dbReference type="EMBL" id="KKR10954.1"/>
    </source>
</evidence>
<comment type="similarity">
    <text evidence="1 2">Belongs to the dTDP-4-dehydrorhamnose reductase family.</text>
</comment>
<dbReference type="InterPro" id="IPR005913">
    <property type="entry name" value="dTDP_dehydrorham_reduct"/>
</dbReference>
<dbReference type="SUPFAM" id="SSF51735">
    <property type="entry name" value="NAD(P)-binding Rossmann-fold domains"/>
    <property type="match status" value="1"/>
</dbReference>
<dbReference type="UniPathway" id="UPA00124"/>
<evidence type="ECO:0000259" key="3">
    <source>
        <dbReference type="Pfam" id="PF04321"/>
    </source>
</evidence>
<comment type="function">
    <text evidence="2">Catalyzes the reduction of dTDP-6-deoxy-L-lyxo-4-hexulose to yield dTDP-L-rhamnose.</text>
</comment>
<keyword evidence="2" id="KW-0560">Oxidoreductase</keyword>
<dbReference type="InterPro" id="IPR036291">
    <property type="entry name" value="NAD(P)-bd_dom_sf"/>
</dbReference>
<dbReference type="Gene3D" id="3.40.50.720">
    <property type="entry name" value="NAD(P)-binding Rossmann-like Domain"/>
    <property type="match status" value="1"/>
</dbReference>